<proteinExistence type="predicted"/>
<dbReference type="Proteomes" id="UP001195724">
    <property type="component" value="Unassembled WGS sequence"/>
</dbReference>
<name>A0ABS2S9C3_9PSEU</name>
<sequence length="273" mass="30574">MTIDLRASTDYEVWRAAKVLARIDEVAREARVDYLVVGATARSLISIDLLGRRPERQTRDIDIAAEVDSWAEFDSLVRKLDRYDNSVHRFIVEGTEVDVVPYGGIEQEDRKILWPDDHAMNVLGFREAVRTAQTVLLPGGIIKIPSIPALALLKTLAWADRHYSDTRDALDLATVIDWYSSGRYQEQLYGEDLHVLERFDYDPPSAGAWVLGSRIPALLDSGGIAELLRILDDDELMGKLTRDMKSPRAGRVLQAMSQGVRDAIGEAKRAPST</sequence>
<dbReference type="EMBL" id="JAFBCL010000001">
    <property type="protein sequence ID" value="MBM7812818.1"/>
    <property type="molecule type" value="Genomic_DNA"/>
</dbReference>
<comment type="caution">
    <text evidence="1">The sequence shown here is derived from an EMBL/GenBank/DDBJ whole genome shotgun (WGS) entry which is preliminary data.</text>
</comment>
<protein>
    <submittedName>
        <fullName evidence="1">Nucleotidyltransferase</fullName>
    </submittedName>
</protein>
<keyword evidence="2" id="KW-1185">Reference proteome</keyword>
<dbReference type="InterPro" id="IPR043519">
    <property type="entry name" value="NT_sf"/>
</dbReference>
<organism evidence="1 2">
    <name type="scientific">Saccharothrix algeriensis</name>
    <dbReference type="NCBI Taxonomy" id="173560"/>
    <lineage>
        <taxon>Bacteria</taxon>
        <taxon>Bacillati</taxon>
        <taxon>Actinomycetota</taxon>
        <taxon>Actinomycetes</taxon>
        <taxon>Pseudonocardiales</taxon>
        <taxon>Pseudonocardiaceae</taxon>
        <taxon>Saccharothrix</taxon>
    </lineage>
</organism>
<dbReference type="RefSeq" id="WP_204843534.1">
    <property type="nucleotide sequence ID" value="NZ_JAFBCL010000001.1"/>
</dbReference>
<gene>
    <name evidence="1" type="ORF">JOE68_003683</name>
</gene>
<dbReference type="Pfam" id="PF08843">
    <property type="entry name" value="AbiEii"/>
    <property type="match status" value="1"/>
</dbReference>
<accession>A0ABS2S9C3</accession>
<dbReference type="InterPro" id="IPR014942">
    <property type="entry name" value="AbiEii"/>
</dbReference>
<dbReference type="SUPFAM" id="SSF81301">
    <property type="entry name" value="Nucleotidyltransferase"/>
    <property type="match status" value="1"/>
</dbReference>
<evidence type="ECO:0000313" key="1">
    <source>
        <dbReference type="EMBL" id="MBM7812818.1"/>
    </source>
</evidence>
<evidence type="ECO:0000313" key="2">
    <source>
        <dbReference type="Proteomes" id="UP001195724"/>
    </source>
</evidence>
<reference evidence="1 2" key="1">
    <citation type="submission" date="2021-01" db="EMBL/GenBank/DDBJ databases">
        <title>Sequencing the genomes of 1000 actinobacteria strains.</title>
        <authorList>
            <person name="Klenk H.-P."/>
        </authorList>
    </citation>
    <scope>NUCLEOTIDE SEQUENCE [LARGE SCALE GENOMIC DNA]</scope>
    <source>
        <strain evidence="1 2">DSM 44581</strain>
    </source>
</reference>